<dbReference type="InterPro" id="IPR015262">
    <property type="entry name" value="tRNA_Ile_lys_synt_subst-bd"/>
</dbReference>
<gene>
    <name evidence="8" type="primary">tilS</name>
    <name evidence="11" type="ORF">DET51_11180</name>
    <name evidence="10" type="ORF">DET64_11180</name>
</gene>
<dbReference type="Gene3D" id="3.40.50.620">
    <property type="entry name" value="HUPs"/>
    <property type="match status" value="1"/>
</dbReference>
<dbReference type="NCBIfam" id="TIGR02432">
    <property type="entry name" value="lysidine_TilS_N"/>
    <property type="match status" value="1"/>
</dbReference>
<feature type="domain" description="Lysidine-tRNA(Ile) synthetase C-terminal" evidence="9">
    <location>
        <begin position="363"/>
        <end position="440"/>
    </location>
</feature>
<dbReference type="Pfam" id="PF11734">
    <property type="entry name" value="TilS_C"/>
    <property type="match status" value="1"/>
</dbReference>
<comment type="function">
    <text evidence="8">Ligates lysine onto the cytidine present at position 34 of the AUA codon-specific tRNA(Ile) that contains the anticodon CAU, in an ATP-dependent manner. Cytidine is converted to lysidine, thus changing the amino acid specificity of the tRNA from methionine to isoleucine.</text>
</comment>
<protein>
    <recommendedName>
        <fullName evidence="8">tRNA(Ile)-lysidine synthase</fullName>
        <ecNumber evidence="8">6.3.4.19</ecNumber>
    </recommendedName>
    <alternativeName>
        <fullName evidence="8">tRNA(Ile)-2-lysyl-cytidine synthase</fullName>
    </alternativeName>
    <alternativeName>
        <fullName evidence="8">tRNA(Ile)-lysidine synthetase</fullName>
    </alternativeName>
</protein>
<dbReference type="GO" id="GO:0005737">
    <property type="term" value="C:cytoplasm"/>
    <property type="evidence" value="ECO:0007669"/>
    <property type="project" value="UniProtKB-SubCell"/>
</dbReference>
<evidence type="ECO:0000256" key="3">
    <source>
        <dbReference type="ARBA" id="ARBA00022598"/>
    </source>
</evidence>
<dbReference type="CDD" id="cd01992">
    <property type="entry name" value="TilS_N"/>
    <property type="match status" value="1"/>
</dbReference>
<comment type="similarity">
    <text evidence="8">Belongs to the tRNA(Ile)-lysidine synthase family.</text>
</comment>
<keyword evidence="2 8" id="KW-0963">Cytoplasm</keyword>
<evidence type="ECO:0000256" key="8">
    <source>
        <dbReference type="HAMAP-Rule" id="MF_01161"/>
    </source>
</evidence>
<dbReference type="InterPro" id="IPR012795">
    <property type="entry name" value="tRNA_Ile_lys_synt_N"/>
</dbReference>
<proteinExistence type="inferred from homology"/>
<comment type="domain">
    <text evidence="8">The N-terminal region contains the highly conserved SGGXDS motif, predicted to be a P-loop motif involved in ATP binding.</text>
</comment>
<evidence type="ECO:0000256" key="5">
    <source>
        <dbReference type="ARBA" id="ARBA00022741"/>
    </source>
</evidence>
<evidence type="ECO:0000256" key="4">
    <source>
        <dbReference type="ARBA" id="ARBA00022694"/>
    </source>
</evidence>
<dbReference type="SMART" id="SM00977">
    <property type="entry name" value="TilS_C"/>
    <property type="match status" value="1"/>
</dbReference>
<dbReference type="InterPro" id="IPR014729">
    <property type="entry name" value="Rossmann-like_a/b/a_fold"/>
</dbReference>
<evidence type="ECO:0000313" key="10">
    <source>
        <dbReference type="EMBL" id="RBP69821.1"/>
    </source>
</evidence>
<dbReference type="InterPro" id="IPR012094">
    <property type="entry name" value="tRNA_Ile_lys_synt"/>
</dbReference>
<comment type="caution">
    <text evidence="11">The sequence shown here is derived from an EMBL/GenBank/DDBJ whole genome shotgun (WGS) entry which is preliminary data.</text>
</comment>
<sequence>MTAGGNTARRDTWPEDLIGPVQKLPACDELWVALSGGLDSSLLLRVVAAAHPRVRALHINHQLQSNHDQTERACIDLCAGLGVELRVRRVNVATGAGSLEESARAARYEVFREVLGDNDLLLMAHHADDQAETVLFRLLRGTGVNGLAGMPAARSLGLGHLYRPWLDVSRSRLEQVAREQGVSWVEDPSNQSEVHDRNYLRHSVMPGLKQRWPGLLRRLAHSARACAESETLSQRLAELQWQSCGDDKGRIRLAPFSALGQIERRNLVRWWIHGRGLPVPALSDWCSALDQLIHAGSDRTPEIRGDGFCIRRYRDHLYLVPQVAIPAGPRPLLPGQVMEWGWWTLRLEPASQSATTEASCPEIRVSTRQGGERIRFGSNLPSRSLKTWMQEQGVPPWERAALPLVYEVSAAGEAWIAIGDLWCSEQYSGGAHAAGWRLIVERDCD</sequence>
<dbReference type="EMBL" id="QNSA01000011">
    <property type="protein sequence ID" value="RBP69821.1"/>
    <property type="molecule type" value="Genomic_DNA"/>
</dbReference>
<dbReference type="InterPro" id="IPR011063">
    <property type="entry name" value="TilS/TtcA_N"/>
</dbReference>
<evidence type="ECO:0000256" key="7">
    <source>
        <dbReference type="ARBA" id="ARBA00048539"/>
    </source>
</evidence>
<dbReference type="HAMAP" id="MF_01161">
    <property type="entry name" value="tRNA_Ile_lys_synt"/>
    <property type="match status" value="1"/>
</dbReference>
<dbReference type="RefSeq" id="WP_113880496.1">
    <property type="nucleotide sequence ID" value="NZ_QPJB01000011.1"/>
</dbReference>
<evidence type="ECO:0000256" key="1">
    <source>
        <dbReference type="ARBA" id="ARBA00004496"/>
    </source>
</evidence>
<evidence type="ECO:0000313" key="13">
    <source>
        <dbReference type="Proteomes" id="UP000253065"/>
    </source>
</evidence>
<organism evidence="11 12">
    <name type="scientific">Marinobacter nauticus</name>
    <name type="common">Marinobacter hydrocarbonoclasticus</name>
    <name type="synonym">Marinobacter aquaeolei</name>
    <dbReference type="NCBI Taxonomy" id="2743"/>
    <lineage>
        <taxon>Bacteria</taxon>
        <taxon>Pseudomonadati</taxon>
        <taxon>Pseudomonadota</taxon>
        <taxon>Gammaproteobacteria</taxon>
        <taxon>Pseudomonadales</taxon>
        <taxon>Marinobacteraceae</taxon>
        <taxon>Marinobacter</taxon>
    </lineage>
</organism>
<dbReference type="Pfam" id="PF01171">
    <property type="entry name" value="ATP_bind_3"/>
    <property type="match status" value="1"/>
</dbReference>
<dbReference type="SUPFAM" id="SSF52402">
    <property type="entry name" value="Adenine nucleotide alpha hydrolases-like"/>
    <property type="match status" value="1"/>
</dbReference>
<accession>A0A368UVY3</accession>
<dbReference type="PANTHER" id="PTHR43033">
    <property type="entry name" value="TRNA(ILE)-LYSIDINE SYNTHASE-RELATED"/>
    <property type="match status" value="1"/>
</dbReference>
<evidence type="ECO:0000256" key="6">
    <source>
        <dbReference type="ARBA" id="ARBA00022840"/>
    </source>
</evidence>
<dbReference type="EMBL" id="QPJB01000011">
    <property type="protein sequence ID" value="RCW31534.1"/>
    <property type="molecule type" value="Genomic_DNA"/>
</dbReference>
<dbReference type="GO" id="GO:0006400">
    <property type="term" value="P:tRNA modification"/>
    <property type="evidence" value="ECO:0007669"/>
    <property type="project" value="UniProtKB-UniRule"/>
</dbReference>
<comment type="subcellular location">
    <subcellularLocation>
        <location evidence="1 8">Cytoplasm</location>
    </subcellularLocation>
</comment>
<dbReference type="EC" id="6.3.4.19" evidence="8"/>
<name>A0A368UVY3_MARNT</name>
<dbReference type="Proteomes" id="UP000252795">
    <property type="component" value="Unassembled WGS sequence"/>
</dbReference>
<dbReference type="GO" id="GO:0005524">
    <property type="term" value="F:ATP binding"/>
    <property type="evidence" value="ECO:0007669"/>
    <property type="project" value="UniProtKB-UniRule"/>
</dbReference>
<evidence type="ECO:0000259" key="9">
    <source>
        <dbReference type="SMART" id="SM00977"/>
    </source>
</evidence>
<keyword evidence="3 8" id="KW-0436">Ligase</keyword>
<dbReference type="SUPFAM" id="SSF56037">
    <property type="entry name" value="PheT/TilS domain"/>
    <property type="match status" value="1"/>
</dbReference>
<keyword evidence="4 8" id="KW-0819">tRNA processing</keyword>
<dbReference type="Pfam" id="PF09179">
    <property type="entry name" value="TilS"/>
    <property type="match status" value="1"/>
</dbReference>
<dbReference type="SUPFAM" id="SSF82829">
    <property type="entry name" value="MesJ substrate recognition domain-like"/>
    <property type="match status" value="1"/>
</dbReference>
<dbReference type="GO" id="GO:0032267">
    <property type="term" value="F:tRNA(Ile)-lysidine synthase activity"/>
    <property type="evidence" value="ECO:0007669"/>
    <property type="project" value="UniProtKB-EC"/>
</dbReference>
<keyword evidence="5 8" id="KW-0547">Nucleotide-binding</keyword>
<feature type="binding site" evidence="8">
    <location>
        <begin position="35"/>
        <end position="40"/>
    </location>
    <ligand>
        <name>ATP</name>
        <dbReference type="ChEBI" id="CHEBI:30616"/>
    </ligand>
</feature>
<evidence type="ECO:0000313" key="12">
    <source>
        <dbReference type="Proteomes" id="UP000252795"/>
    </source>
</evidence>
<evidence type="ECO:0000256" key="2">
    <source>
        <dbReference type="ARBA" id="ARBA00022490"/>
    </source>
</evidence>
<dbReference type="PANTHER" id="PTHR43033:SF1">
    <property type="entry name" value="TRNA(ILE)-LYSIDINE SYNTHASE-RELATED"/>
    <property type="match status" value="1"/>
</dbReference>
<dbReference type="Gene3D" id="1.20.59.20">
    <property type="match status" value="1"/>
</dbReference>
<reference evidence="11 12" key="1">
    <citation type="submission" date="2018-07" db="EMBL/GenBank/DDBJ databases">
        <title>Freshwater and sediment microbial communities from various areas in North America, analyzing microbe dynamics in response to fracking.</title>
        <authorList>
            <person name="Lamendella R."/>
        </authorList>
    </citation>
    <scope>NUCLEOTIDE SEQUENCE [LARGE SCALE GENOMIC DNA]</scope>
    <source>
        <strain evidence="11 12">114E</strain>
        <strain evidence="10 13">114E_o</strain>
    </source>
</reference>
<dbReference type="NCBIfam" id="TIGR02433">
    <property type="entry name" value="lysidine_TilS_C"/>
    <property type="match status" value="1"/>
</dbReference>
<dbReference type="AlphaFoldDB" id="A0A368UVY3"/>
<keyword evidence="13" id="KW-1185">Reference proteome</keyword>
<keyword evidence="6 8" id="KW-0067">ATP-binding</keyword>
<dbReference type="Proteomes" id="UP000253065">
    <property type="component" value="Unassembled WGS sequence"/>
</dbReference>
<evidence type="ECO:0000313" key="11">
    <source>
        <dbReference type="EMBL" id="RCW31534.1"/>
    </source>
</evidence>
<comment type="catalytic activity">
    <reaction evidence="7 8">
        <text>cytidine(34) in tRNA(Ile2) + L-lysine + ATP = lysidine(34) in tRNA(Ile2) + AMP + diphosphate + H(+)</text>
        <dbReference type="Rhea" id="RHEA:43744"/>
        <dbReference type="Rhea" id="RHEA-COMP:10625"/>
        <dbReference type="Rhea" id="RHEA-COMP:10670"/>
        <dbReference type="ChEBI" id="CHEBI:15378"/>
        <dbReference type="ChEBI" id="CHEBI:30616"/>
        <dbReference type="ChEBI" id="CHEBI:32551"/>
        <dbReference type="ChEBI" id="CHEBI:33019"/>
        <dbReference type="ChEBI" id="CHEBI:82748"/>
        <dbReference type="ChEBI" id="CHEBI:83665"/>
        <dbReference type="ChEBI" id="CHEBI:456215"/>
        <dbReference type="EC" id="6.3.4.19"/>
    </reaction>
</comment>
<dbReference type="InterPro" id="IPR012796">
    <property type="entry name" value="Lysidine-tRNA-synth_C"/>
</dbReference>